<sequence>MKDKKLHVIAIDIGHKDPAFISYKRHKSAQEKIQLLVNKIITAYEKAQAINSNANILITWREYGITDAKDAKYITNNDKKYLLDEIKKLVAANPNLSILVGPTLIKKEREFNNIAKVKNYYRELAWVDDLEPLSHRDVFDNIKNKHFTANLKEVDNIKGPFNSVKNSAYYVSRDEKQLVVQPIGKKAPYMEVNRHTTFDYSRGGFILENLAPTPNTVFQPGKGRGKNSFFKLSNTNTRALLQICREHGLNLFVPRDNQEIVDIHFVLSASIIPQLDKIRGKHAVFIDNDYAPVHIVKDPDNLSDDSFSLSVLSLFDDTNTFRPVAPFCPLQLFLKGCLERLQESNTCKTLIDSLTTYIETHHFFDEEGDLIRLISKEYAMENSAEKNIALFEIMSKLIEELQLRKGDSQTRELLNNNNQMPINRKEFITNSTVIAYVNEDYNYLKTVFKSLDVKLEELNKKDFGDYYYVVQKTYNELRRQQMEETAPSLGCPK</sequence>
<name>A0A378I1K3_9GAMM</name>
<proteinExistence type="predicted"/>
<evidence type="ECO:0000313" key="2">
    <source>
        <dbReference type="Proteomes" id="UP000254968"/>
    </source>
</evidence>
<protein>
    <submittedName>
        <fullName evidence="1">Uncharacterized protein</fullName>
    </submittedName>
</protein>
<accession>A0A378I1K3</accession>
<reference evidence="1 2" key="1">
    <citation type="submission" date="2018-06" db="EMBL/GenBank/DDBJ databases">
        <authorList>
            <consortium name="Pathogen Informatics"/>
            <person name="Doyle S."/>
        </authorList>
    </citation>
    <scope>NUCLEOTIDE SEQUENCE [LARGE SCALE GENOMIC DNA]</scope>
    <source>
        <strain evidence="1 2">NCTC13315</strain>
    </source>
</reference>
<dbReference type="EMBL" id="UGNV01000001">
    <property type="protein sequence ID" value="STX28496.1"/>
    <property type="molecule type" value="Genomic_DNA"/>
</dbReference>
<dbReference type="RefSeq" id="WP_115302237.1">
    <property type="nucleotide sequence ID" value="NZ_CAAAHO010000001.1"/>
</dbReference>
<keyword evidence="2" id="KW-1185">Reference proteome</keyword>
<organism evidence="1 2">
    <name type="scientific">Legionella beliardensis</name>
    <dbReference type="NCBI Taxonomy" id="91822"/>
    <lineage>
        <taxon>Bacteria</taxon>
        <taxon>Pseudomonadati</taxon>
        <taxon>Pseudomonadota</taxon>
        <taxon>Gammaproteobacteria</taxon>
        <taxon>Legionellales</taxon>
        <taxon>Legionellaceae</taxon>
        <taxon>Legionella</taxon>
    </lineage>
</organism>
<dbReference type="AlphaFoldDB" id="A0A378I1K3"/>
<dbReference type="Proteomes" id="UP000254968">
    <property type="component" value="Unassembled WGS sequence"/>
</dbReference>
<dbReference type="OrthoDB" id="9987342at2"/>
<gene>
    <name evidence="1" type="ORF">NCTC13315_01026</name>
</gene>
<evidence type="ECO:0000313" key="1">
    <source>
        <dbReference type="EMBL" id="STX28496.1"/>
    </source>
</evidence>